<protein>
    <submittedName>
        <fullName evidence="1">Uncharacterized protein</fullName>
    </submittedName>
</protein>
<comment type="caution">
    <text evidence="1">The sequence shown here is derived from an EMBL/GenBank/DDBJ whole genome shotgun (WGS) entry which is preliminary data.</text>
</comment>
<organism evidence="1 2">
    <name type="scientific">Prymnesium parvum</name>
    <name type="common">Toxic golden alga</name>
    <dbReference type="NCBI Taxonomy" id="97485"/>
    <lineage>
        <taxon>Eukaryota</taxon>
        <taxon>Haptista</taxon>
        <taxon>Haptophyta</taxon>
        <taxon>Prymnesiophyceae</taxon>
        <taxon>Prymnesiales</taxon>
        <taxon>Prymnesiaceae</taxon>
        <taxon>Prymnesium</taxon>
    </lineage>
</organism>
<sequence length="329" mass="34802">MSDAEVAALYQTLRVVGARFDIGPHLADGRAAYDYRFVDGPMAAMGGHVHRGHIGGDKFSAATPTNRTAFYARHLARYYASAAPFTLLEIGVFRGESLAAWDGAFARVRLVGVDGNLRPFRAHVGTLRARGAFAARTPRLLEGDSRDAAGPVTRVPAGSVDVIVDDGCHLAACQAATCALWMRVLARAGLYVIEDVSDVQALLDALGDALPGAWVAVGSDEAQRLPLLVFRSYAALLAAPHVAARRGGGGARRVACELRVRRGCEAHPRAAARGWFGAPGGGTLGACRRRHAAWGRQCGGGTRVDMRFHTSARDYLVHLGAGAQRGRGA</sequence>
<dbReference type="Pfam" id="PF13578">
    <property type="entry name" value="Methyltransf_24"/>
    <property type="match status" value="1"/>
</dbReference>
<reference evidence="1 2" key="1">
    <citation type="journal article" date="2024" name="Science">
        <title>Giant polyketide synthase enzymes in the biosynthesis of giant marine polyether toxins.</title>
        <authorList>
            <person name="Fallon T.R."/>
            <person name="Shende V.V."/>
            <person name="Wierzbicki I.H."/>
            <person name="Pendleton A.L."/>
            <person name="Watervoot N.F."/>
            <person name="Auber R.P."/>
            <person name="Gonzalez D.J."/>
            <person name="Wisecaver J.H."/>
            <person name="Moore B.S."/>
        </authorList>
    </citation>
    <scope>NUCLEOTIDE SEQUENCE [LARGE SCALE GENOMIC DNA]</scope>
    <source>
        <strain evidence="1 2">12B1</strain>
    </source>
</reference>
<dbReference type="EMBL" id="JBGBPQ010000003">
    <property type="protein sequence ID" value="KAL1526289.1"/>
    <property type="molecule type" value="Genomic_DNA"/>
</dbReference>
<dbReference type="Proteomes" id="UP001515480">
    <property type="component" value="Unassembled WGS sequence"/>
</dbReference>
<keyword evidence="2" id="KW-1185">Reference proteome</keyword>
<dbReference type="AlphaFoldDB" id="A0AB34JVH6"/>
<proteinExistence type="predicted"/>
<dbReference type="Gene3D" id="3.40.50.150">
    <property type="entry name" value="Vaccinia Virus protein VP39"/>
    <property type="match status" value="1"/>
</dbReference>
<gene>
    <name evidence="1" type="ORF">AB1Y20_015007</name>
</gene>
<evidence type="ECO:0000313" key="2">
    <source>
        <dbReference type="Proteomes" id="UP001515480"/>
    </source>
</evidence>
<evidence type="ECO:0000313" key="1">
    <source>
        <dbReference type="EMBL" id="KAL1526289.1"/>
    </source>
</evidence>
<name>A0AB34JVH6_PRYPA</name>
<dbReference type="InterPro" id="IPR029063">
    <property type="entry name" value="SAM-dependent_MTases_sf"/>
</dbReference>
<dbReference type="SUPFAM" id="SSF53335">
    <property type="entry name" value="S-adenosyl-L-methionine-dependent methyltransferases"/>
    <property type="match status" value="1"/>
</dbReference>
<accession>A0AB34JVH6</accession>